<evidence type="ECO:0000256" key="1">
    <source>
        <dbReference type="SAM" id="SignalP"/>
    </source>
</evidence>
<evidence type="ECO:0000313" key="3">
    <source>
        <dbReference type="Proteomes" id="UP000184474"/>
    </source>
</evidence>
<gene>
    <name evidence="2" type="ORF">SAMN04488028_101387</name>
</gene>
<feature type="chain" id="PRO_5012861624" description="DUF3575 domain-containing protein" evidence="1">
    <location>
        <begin position="21"/>
        <end position="197"/>
    </location>
</feature>
<dbReference type="RefSeq" id="WP_084190290.1">
    <property type="nucleotide sequence ID" value="NZ_FRAA01000001.1"/>
</dbReference>
<name>A0A1M6JZR1_REIAG</name>
<dbReference type="STRING" id="156994.SAMN04488028_101387"/>
<dbReference type="Proteomes" id="UP000184474">
    <property type="component" value="Unassembled WGS sequence"/>
</dbReference>
<feature type="signal peptide" evidence="1">
    <location>
        <begin position="1"/>
        <end position="20"/>
    </location>
</feature>
<dbReference type="AlphaFoldDB" id="A0A1M6JZR1"/>
<evidence type="ECO:0000313" key="2">
    <source>
        <dbReference type="EMBL" id="SHJ52134.1"/>
    </source>
</evidence>
<dbReference type="Pfam" id="PF12099">
    <property type="entry name" value="DUF3575"/>
    <property type="match status" value="1"/>
</dbReference>
<dbReference type="InterPro" id="IPR021958">
    <property type="entry name" value="DUF3575"/>
</dbReference>
<keyword evidence="1" id="KW-0732">Signal</keyword>
<proteinExistence type="predicted"/>
<organism evidence="2 3">
    <name type="scientific">Reichenbachiella agariperforans</name>
    <dbReference type="NCBI Taxonomy" id="156994"/>
    <lineage>
        <taxon>Bacteria</taxon>
        <taxon>Pseudomonadati</taxon>
        <taxon>Bacteroidota</taxon>
        <taxon>Cytophagia</taxon>
        <taxon>Cytophagales</taxon>
        <taxon>Reichenbachiellaceae</taxon>
        <taxon>Reichenbachiella</taxon>
    </lineage>
</organism>
<evidence type="ECO:0008006" key="4">
    <source>
        <dbReference type="Google" id="ProtNLM"/>
    </source>
</evidence>
<keyword evidence="3" id="KW-1185">Reference proteome</keyword>
<protein>
    <recommendedName>
        <fullName evidence="4">DUF3575 domain-containing protein</fullName>
    </recommendedName>
</protein>
<sequence>MKKVLTVVATLFLLSFSSMAQSDTVAMVTRHVNHVMIGYTGILFQIGLQSEFKIAKRWTLMTQAAYEHTIFIKSMNMKGYQMMLEPRFYYNLEKRMRTGRNIGYNSGNYFSLRTEARYAQFEFITMMKDFGLANDDHFYAITAMPTWGMKRVYRERWGLDVSGGLGAIWLTTFEEDTVDDYSVGLWFHTTVALSYRF</sequence>
<reference evidence="3" key="1">
    <citation type="submission" date="2016-11" db="EMBL/GenBank/DDBJ databases">
        <authorList>
            <person name="Varghese N."/>
            <person name="Submissions S."/>
        </authorList>
    </citation>
    <scope>NUCLEOTIDE SEQUENCE [LARGE SCALE GENOMIC DNA]</scope>
    <source>
        <strain evidence="3">DSM 26134</strain>
    </source>
</reference>
<dbReference type="EMBL" id="FRAA01000001">
    <property type="protein sequence ID" value="SHJ52134.1"/>
    <property type="molecule type" value="Genomic_DNA"/>
</dbReference>
<accession>A0A1M6JZR1</accession>